<reference evidence="1" key="1">
    <citation type="submission" date="2021-06" db="EMBL/GenBank/DDBJ databases">
        <title>Comparative genomics, transcriptomics and evolutionary studies reveal genomic signatures of adaptation to plant cell wall in hemibiotrophic fungi.</title>
        <authorList>
            <consortium name="DOE Joint Genome Institute"/>
            <person name="Baroncelli R."/>
            <person name="Diaz J.F."/>
            <person name="Benocci T."/>
            <person name="Peng M."/>
            <person name="Battaglia E."/>
            <person name="Haridas S."/>
            <person name="Andreopoulos W."/>
            <person name="Labutti K."/>
            <person name="Pangilinan J."/>
            <person name="Floch G.L."/>
            <person name="Makela M.R."/>
            <person name="Henrissat B."/>
            <person name="Grigoriev I.V."/>
            <person name="Crouch J.A."/>
            <person name="De Vries R.P."/>
            <person name="Sukno S.A."/>
            <person name="Thon M.R."/>
        </authorList>
    </citation>
    <scope>NUCLEOTIDE SEQUENCE</scope>
    <source>
        <strain evidence="1">CBS 193.32</strain>
    </source>
</reference>
<accession>A0AAJ0ET26</accession>
<comment type="caution">
    <text evidence="1">The sequence shown here is derived from an EMBL/GenBank/DDBJ whole genome shotgun (WGS) entry which is preliminary data.</text>
</comment>
<sequence length="110" mass="12862">MLVAFVSGTLFFSRAGVLFRTFGFGRKLYGECMCVCVCQCRLSGHNQARAHQWRKVGLGWEPSMNYTQPAMLFTVRHHHHHHHHHHLVTLSFSFPPDLMFWDQGQLSTWH</sequence>
<dbReference type="AlphaFoldDB" id="A0AAJ0ET26"/>
<dbReference type="Proteomes" id="UP001224890">
    <property type="component" value="Unassembled WGS sequence"/>
</dbReference>
<proteinExistence type="predicted"/>
<evidence type="ECO:0000313" key="2">
    <source>
        <dbReference type="Proteomes" id="UP001224890"/>
    </source>
</evidence>
<gene>
    <name evidence="1" type="ORF">BDP55DRAFT_666845</name>
</gene>
<name>A0AAJ0ET26_9PEZI</name>
<dbReference type="RefSeq" id="XP_060428560.1">
    <property type="nucleotide sequence ID" value="XM_060575126.1"/>
</dbReference>
<organism evidence="1 2">
    <name type="scientific">Colletotrichum godetiae</name>
    <dbReference type="NCBI Taxonomy" id="1209918"/>
    <lineage>
        <taxon>Eukaryota</taxon>
        <taxon>Fungi</taxon>
        <taxon>Dikarya</taxon>
        <taxon>Ascomycota</taxon>
        <taxon>Pezizomycotina</taxon>
        <taxon>Sordariomycetes</taxon>
        <taxon>Hypocreomycetidae</taxon>
        <taxon>Glomerellales</taxon>
        <taxon>Glomerellaceae</taxon>
        <taxon>Colletotrichum</taxon>
        <taxon>Colletotrichum acutatum species complex</taxon>
    </lineage>
</organism>
<dbReference type="EMBL" id="JAHMHR010000025">
    <property type="protein sequence ID" value="KAK1674557.1"/>
    <property type="molecule type" value="Genomic_DNA"/>
</dbReference>
<protein>
    <submittedName>
        <fullName evidence="1">Uncharacterized protein</fullName>
    </submittedName>
</protein>
<evidence type="ECO:0000313" key="1">
    <source>
        <dbReference type="EMBL" id="KAK1674557.1"/>
    </source>
</evidence>
<dbReference type="GeneID" id="85459652"/>
<keyword evidence="2" id="KW-1185">Reference proteome</keyword>